<evidence type="ECO:0000256" key="1">
    <source>
        <dbReference type="PROSITE-ProRule" id="PRU00325"/>
    </source>
</evidence>
<proteinExistence type="predicted"/>
<accession>A0A7W9KLG5</accession>
<keyword evidence="1" id="KW-0479">Metal-binding</keyword>
<dbReference type="Proteomes" id="UP000585638">
    <property type="component" value="Unassembled WGS sequence"/>
</dbReference>
<dbReference type="GO" id="GO:0008270">
    <property type="term" value="F:zinc ion binding"/>
    <property type="evidence" value="ECO:0007669"/>
    <property type="project" value="UniProtKB-KW"/>
</dbReference>
<keyword evidence="1" id="KW-0863">Zinc-finger</keyword>
<evidence type="ECO:0000256" key="2">
    <source>
        <dbReference type="SAM" id="MobiDB-lite"/>
    </source>
</evidence>
<feature type="compositionally biased region" description="Low complexity" evidence="2">
    <location>
        <begin position="196"/>
        <end position="213"/>
    </location>
</feature>
<gene>
    <name evidence="4" type="ORF">BJ998_005942</name>
</gene>
<feature type="domain" description="SWIM-type" evidence="3">
    <location>
        <begin position="93"/>
        <end position="135"/>
    </location>
</feature>
<name>A0A7W9KLG5_9PSEU</name>
<organism evidence="4 5">
    <name type="scientific">Kutzneria kofuensis</name>
    <dbReference type="NCBI Taxonomy" id="103725"/>
    <lineage>
        <taxon>Bacteria</taxon>
        <taxon>Bacillati</taxon>
        <taxon>Actinomycetota</taxon>
        <taxon>Actinomycetes</taxon>
        <taxon>Pseudonocardiales</taxon>
        <taxon>Pseudonocardiaceae</taxon>
        <taxon>Kutzneria</taxon>
    </lineage>
</organism>
<evidence type="ECO:0000259" key="3">
    <source>
        <dbReference type="PROSITE" id="PS50966"/>
    </source>
</evidence>
<sequence>MSSGLGAQFVAVLESLGMASRLRQGRLAARAGQVLSMSLSTSVVVAQVQDGSRTHRCRIGIKAFTKPEWVAVEKALAGQALHAARLLAGEVPYEMFADLGLRLFPDDMRELAMDCTCDTWDMPCQHLAAVCHLLAELFDQDPFQALAWRGRGRDELLSRLGEIRRSTRETPPVKGFWRLQHPAGAPADHSDAKPVAGPTSPSAAESASAAPAVRPDAVLDELAPLPLDLRGERVVDLLRPAYHTMAHKPTD</sequence>
<dbReference type="PANTHER" id="PTHR38133:SF1">
    <property type="entry name" value="SLR1429 PROTEIN"/>
    <property type="match status" value="1"/>
</dbReference>
<protein>
    <submittedName>
        <fullName evidence="4">Putative Zn finger protein</fullName>
    </submittedName>
</protein>
<dbReference type="EMBL" id="JACHIR010000001">
    <property type="protein sequence ID" value="MBB5894746.1"/>
    <property type="molecule type" value="Genomic_DNA"/>
</dbReference>
<feature type="region of interest" description="Disordered" evidence="2">
    <location>
        <begin position="180"/>
        <end position="213"/>
    </location>
</feature>
<dbReference type="PROSITE" id="PS50966">
    <property type="entry name" value="ZF_SWIM"/>
    <property type="match status" value="1"/>
</dbReference>
<dbReference type="InterPro" id="IPR007527">
    <property type="entry name" value="Znf_SWIM"/>
</dbReference>
<dbReference type="PANTHER" id="PTHR38133">
    <property type="entry name" value="SLR1429 PROTEIN"/>
    <property type="match status" value="1"/>
</dbReference>
<dbReference type="AlphaFoldDB" id="A0A7W9KLG5"/>
<dbReference type="RefSeq" id="WP_184866626.1">
    <property type="nucleotide sequence ID" value="NZ_BAAAWY010000019.1"/>
</dbReference>
<keyword evidence="1" id="KW-0862">Zinc</keyword>
<keyword evidence="5" id="KW-1185">Reference proteome</keyword>
<evidence type="ECO:0000313" key="5">
    <source>
        <dbReference type="Proteomes" id="UP000585638"/>
    </source>
</evidence>
<reference evidence="4 5" key="1">
    <citation type="submission" date="2020-08" db="EMBL/GenBank/DDBJ databases">
        <title>Sequencing the genomes of 1000 actinobacteria strains.</title>
        <authorList>
            <person name="Klenk H.-P."/>
        </authorList>
    </citation>
    <scope>NUCLEOTIDE SEQUENCE [LARGE SCALE GENOMIC DNA]</scope>
    <source>
        <strain evidence="4 5">DSM 43851</strain>
    </source>
</reference>
<evidence type="ECO:0000313" key="4">
    <source>
        <dbReference type="EMBL" id="MBB5894746.1"/>
    </source>
</evidence>
<comment type="caution">
    <text evidence="4">The sequence shown here is derived from an EMBL/GenBank/DDBJ whole genome shotgun (WGS) entry which is preliminary data.</text>
</comment>